<accession>A0A5S4V631</accession>
<evidence type="ECO:0000256" key="1">
    <source>
        <dbReference type="SAM" id="Phobius"/>
    </source>
</evidence>
<dbReference type="AlphaFoldDB" id="A0A5S4V631"/>
<name>A0A5S4V631_9MICO</name>
<evidence type="ECO:0000313" key="2">
    <source>
        <dbReference type="EMBL" id="TYL53303.1"/>
    </source>
</evidence>
<keyword evidence="1" id="KW-0812">Transmembrane</keyword>
<evidence type="ECO:0000313" key="3">
    <source>
        <dbReference type="Proteomes" id="UP000325243"/>
    </source>
</evidence>
<dbReference type="Proteomes" id="UP000325243">
    <property type="component" value="Unassembled WGS sequence"/>
</dbReference>
<proteinExistence type="predicted"/>
<keyword evidence="1" id="KW-1133">Transmembrane helix</keyword>
<dbReference type="RefSeq" id="WP_148732772.1">
    <property type="nucleotide sequence ID" value="NZ_VSSB01000001.1"/>
</dbReference>
<sequence length="112" mass="11619">MPETWYLVAVLATVFAITLALRALPFAALKPLRESELVRTLSVWMPAGILAILAASTLRGTILAGNGDGHGVLLEGAIAVAVTVVVHLAFGRRTLLSVGLGTATFVALVNLS</sequence>
<feature type="transmembrane region" description="Helical" evidence="1">
    <location>
        <begin position="41"/>
        <end position="64"/>
    </location>
</feature>
<dbReference type="InterPro" id="IPR008407">
    <property type="entry name" value="Brnchd-chn_aa_trnsp_AzlD"/>
</dbReference>
<keyword evidence="1" id="KW-0472">Membrane</keyword>
<feature type="transmembrane region" description="Helical" evidence="1">
    <location>
        <begin position="70"/>
        <end position="90"/>
    </location>
</feature>
<organism evidence="2 3">
    <name type="scientific">Agromyces mariniharenae</name>
    <dbReference type="NCBI Taxonomy" id="2604423"/>
    <lineage>
        <taxon>Bacteria</taxon>
        <taxon>Bacillati</taxon>
        <taxon>Actinomycetota</taxon>
        <taxon>Actinomycetes</taxon>
        <taxon>Micrococcales</taxon>
        <taxon>Microbacteriaceae</taxon>
        <taxon>Agromyces</taxon>
    </lineage>
</organism>
<protein>
    <submittedName>
        <fullName evidence="2">Branched-chain amino acid transporter AzlD</fullName>
    </submittedName>
</protein>
<comment type="caution">
    <text evidence="2">The sequence shown here is derived from an EMBL/GenBank/DDBJ whole genome shotgun (WGS) entry which is preliminary data.</text>
</comment>
<keyword evidence="3" id="KW-1185">Reference proteome</keyword>
<feature type="transmembrane region" description="Helical" evidence="1">
    <location>
        <begin position="6"/>
        <end position="29"/>
    </location>
</feature>
<dbReference type="Pfam" id="PF05437">
    <property type="entry name" value="AzlD"/>
    <property type="match status" value="1"/>
</dbReference>
<reference evidence="2 3" key="1">
    <citation type="submission" date="2019-08" db="EMBL/GenBank/DDBJ databases">
        <authorList>
            <person name="Hu J."/>
        </authorList>
    </citation>
    <scope>NUCLEOTIDE SEQUENCE [LARGE SCALE GENOMIC DNA]</scope>
    <source>
        <strain evidence="2 3">NEAU-184</strain>
    </source>
</reference>
<gene>
    <name evidence="2" type="ORF">FYC51_06350</name>
</gene>
<dbReference type="EMBL" id="VSSB01000001">
    <property type="protein sequence ID" value="TYL53303.1"/>
    <property type="molecule type" value="Genomic_DNA"/>
</dbReference>